<feature type="region of interest" description="Disordered" evidence="1">
    <location>
        <begin position="1"/>
        <end position="25"/>
    </location>
</feature>
<dbReference type="AlphaFoldDB" id="A0A811U7T4"/>
<name>A0A811U7T4_CERCA</name>
<dbReference type="EMBL" id="CAJHJT010000001">
    <property type="protein sequence ID" value="CAD6994206.1"/>
    <property type="molecule type" value="Genomic_DNA"/>
</dbReference>
<gene>
    <name evidence="2" type="ORF">CCAP1982_LOCUS2968</name>
</gene>
<evidence type="ECO:0000256" key="1">
    <source>
        <dbReference type="SAM" id="MobiDB-lite"/>
    </source>
</evidence>
<sequence length="169" mass="18829">MKPIEGRRKNLQRNENNERRENDTLNWRSGNECDTRLTASTRDALTVDCLTRWLQLAMRLVAGAIWNLKRIAGGDIGNVAWISVALTLQRSVRAKWQLAVECVLRVGHPSLLPRARKQIAAHQSSSVGGGKQCVLSKARQKHSTLYAKDDIEDGEALRCTVGQSNDKLG</sequence>
<accession>A0A811U7T4</accession>
<proteinExistence type="predicted"/>
<evidence type="ECO:0000313" key="2">
    <source>
        <dbReference type="EMBL" id="CAD6994206.1"/>
    </source>
</evidence>
<comment type="caution">
    <text evidence="2">The sequence shown here is derived from an EMBL/GenBank/DDBJ whole genome shotgun (WGS) entry which is preliminary data.</text>
</comment>
<evidence type="ECO:0000313" key="3">
    <source>
        <dbReference type="Proteomes" id="UP000606786"/>
    </source>
</evidence>
<protein>
    <submittedName>
        <fullName evidence="2">(Mediterranean fruit fly) hypothetical protein</fullName>
    </submittedName>
</protein>
<organism evidence="2 3">
    <name type="scientific">Ceratitis capitata</name>
    <name type="common">Mediterranean fruit fly</name>
    <name type="synonym">Tephritis capitata</name>
    <dbReference type="NCBI Taxonomy" id="7213"/>
    <lineage>
        <taxon>Eukaryota</taxon>
        <taxon>Metazoa</taxon>
        <taxon>Ecdysozoa</taxon>
        <taxon>Arthropoda</taxon>
        <taxon>Hexapoda</taxon>
        <taxon>Insecta</taxon>
        <taxon>Pterygota</taxon>
        <taxon>Neoptera</taxon>
        <taxon>Endopterygota</taxon>
        <taxon>Diptera</taxon>
        <taxon>Brachycera</taxon>
        <taxon>Muscomorpha</taxon>
        <taxon>Tephritoidea</taxon>
        <taxon>Tephritidae</taxon>
        <taxon>Ceratitis</taxon>
        <taxon>Ceratitis</taxon>
    </lineage>
</organism>
<dbReference type="Proteomes" id="UP000606786">
    <property type="component" value="Unassembled WGS sequence"/>
</dbReference>
<keyword evidence="3" id="KW-1185">Reference proteome</keyword>
<reference evidence="2" key="1">
    <citation type="submission" date="2020-11" db="EMBL/GenBank/DDBJ databases">
        <authorList>
            <person name="Whitehead M."/>
        </authorList>
    </citation>
    <scope>NUCLEOTIDE SEQUENCE</scope>
    <source>
        <strain evidence="2">EGII</strain>
    </source>
</reference>